<dbReference type="AlphaFoldDB" id="A0A9N8KU53"/>
<organism evidence="1 2">
    <name type="scientific">Chrysodeixis includens</name>
    <name type="common">Soybean looper</name>
    <name type="synonym">Pseudoplusia includens</name>
    <dbReference type="NCBI Taxonomy" id="689277"/>
    <lineage>
        <taxon>Eukaryota</taxon>
        <taxon>Metazoa</taxon>
        <taxon>Ecdysozoa</taxon>
        <taxon>Arthropoda</taxon>
        <taxon>Hexapoda</taxon>
        <taxon>Insecta</taxon>
        <taxon>Pterygota</taxon>
        <taxon>Neoptera</taxon>
        <taxon>Endopterygota</taxon>
        <taxon>Lepidoptera</taxon>
        <taxon>Glossata</taxon>
        <taxon>Ditrysia</taxon>
        <taxon>Noctuoidea</taxon>
        <taxon>Noctuidae</taxon>
        <taxon>Plusiinae</taxon>
        <taxon>Chrysodeixis</taxon>
    </lineage>
</organism>
<proteinExistence type="predicted"/>
<keyword evidence="2" id="KW-1185">Reference proteome</keyword>
<accession>A0A9N8KU53</accession>
<evidence type="ECO:0000313" key="1">
    <source>
        <dbReference type="EMBL" id="CAD0198789.1"/>
    </source>
</evidence>
<dbReference type="Proteomes" id="UP001154114">
    <property type="component" value="Chromosome 9"/>
</dbReference>
<protein>
    <submittedName>
        <fullName evidence="1">Uncharacterized protein</fullName>
    </submittedName>
</protein>
<name>A0A9N8KU53_CHRIL</name>
<gene>
    <name evidence="1" type="ORF">CINC_LOCUS13060</name>
</gene>
<evidence type="ECO:0000313" key="2">
    <source>
        <dbReference type="Proteomes" id="UP001154114"/>
    </source>
</evidence>
<dbReference type="OrthoDB" id="7330803at2759"/>
<reference evidence="1" key="1">
    <citation type="submission" date="2021-12" db="EMBL/GenBank/DDBJ databases">
        <authorList>
            <person name="King R."/>
        </authorList>
    </citation>
    <scope>NUCLEOTIDE SEQUENCE</scope>
</reference>
<dbReference type="EMBL" id="LR824012">
    <property type="protein sequence ID" value="CAD0198789.1"/>
    <property type="molecule type" value="Genomic_DNA"/>
</dbReference>
<sequence>MELFLVRNGGKEFQNDENTFRETINTKNNKEQIKVGHRRVAGWIATFTEILVGITLPRVGTRGYLVVHVESGTGGRRGDGTGLQIAAALGAEVKRDVVMYGVSVSDRSRVASGTQRTSPSSEVLWRVTARETTNTRATAALRRRFDALRATPLRAHPSLMDNAALSYVELSSYPPRVDIVLNPVSFYERYEKAQLYYIPKQIIIGACVVRGLRVAGGRQRVCHRGAGGEGARVTRGGATLRRRDLDTAYAQLVTFHVRQILTDDNMYHHIT</sequence>